<dbReference type="PANTHER" id="PTHR44103:SF1">
    <property type="entry name" value="PROPROTEIN CONVERTASE P"/>
    <property type="match status" value="1"/>
</dbReference>
<feature type="signal peptide" evidence="2">
    <location>
        <begin position="1"/>
        <end position="24"/>
    </location>
</feature>
<feature type="chain" id="PRO_5040864128" evidence="2">
    <location>
        <begin position="25"/>
        <end position="414"/>
    </location>
</feature>
<evidence type="ECO:0000256" key="2">
    <source>
        <dbReference type="SAM" id="SignalP"/>
    </source>
</evidence>
<dbReference type="EMBL" id="JAOVZO020000018">
    <property type="protein sequence ID" value="MDC8014381.1"/>
    <property type="molecule type" value="Genomic_DNA"/>
</dbReference>
<evidence type="ECO:0000313" key="3">
    <source>
        <dbReference type="EMBL" id="MDC8014381.1"/>
    </source>
</evidence>
<dbReference type="SUPFAM" id="SSF69318">
    <property type="entry name" value="Integrin alpha N-terminal domain"/>
    <property type="match status" value="2"/>
</dbReference>
<proteinExistence type="predicted"/>
<dbReference type="InterPro" id="IPR013517">
    <property type="entry name" value="FG-GAP"/>
</dbReference>
<dbReference type="Gene3D" id="2.130.10.130">
    <property type="entry name" value="Integrin alpha, N-terminal"/>
    <property type="match status" value="2"/>
</dbReference>
<dbReference type="RefSeq" id="WP_263545128.1">
    <property type="nucleotide sequence ID" value="NZ_JAOVZO020000018.1"/>
</dbReference>
<dbReference type="Pfam" id="PF13517">
    <property type="entry name" value="FG-GAP_3"/>
    <property type="match status" value="2"/>
</dbReference>
<reference evidence="3" key="1">
    <citation type="submission" date="2023-02" db="EMBL/GenBank/DDBJ databases">
        <title>Tahibacter soli sp. nov. isolated from soil.</title>
        <authorList>
            <person name="Baek J.H."/>
            <person name="Lee J.K."/>
            <person name="Choi D.G."/>
            <person name="Jeon C.O."/>
        </authorList>
    </citation>
    <scope>NUCLEOTIDE SEQUENCE</scope>
    <source>
        <strain evidence="3">BL</strain>
    </source>
</reference>
<name>A0A9X4BIU6_9GAMM</name>
<dbReference type="PANTHER" id="PTHR44103">
    <property type="entry name" value="PROPROTEIN CONVERTASE P"/>
    <property type="match status" value="1"/>
</dbReference>
<keyword evidence="4" id="KW-1185">Reference proteome</keyword>
<evidence type="ECO:0000256" key="1">
    <source>
        <dbReference type="ARBA" id="ARBA00022729"/>
    </source>
</evidence>
<organism evidence="3 4">
    <name type="scientific">Tahibacter soli</name>
    <dbReference type="NCBI Taxonomy" id="2983605"/>
    <lineage>
        <taxon>Bacteria</taxon>
        <taxon>Pseudomonadati</taxon>
        <taxon>Pseudomonadota</taxon>
        <taxon>Gammaproteobacteria</taxon>
        <taxon>Lysobacterales</taxon>
        <taxon>Rhodanobacteraceae</taxon>
        <taxon>Tahibacter</taxon>
    </lineage>
</organism>
<evidence type="ECO:0000313" key="4">
    <source>
        <dbReference type="Proteomes" id="UP001139971"/>
    </source>
</evidence>
<dbReference type="Proteomes" id="UP001139971">
    <property type="component" value="Unassembled WGS sequence"/>
</dbReference>
<sequence length="414" mass="43453">MFPSFHRSILPGLALAVLSAPAAAAPYAAGVRYPLPTNDTDPRGAFRTHLRVVDDLNADGRRDLAIAVPQVAVQVLASGPSRTFASSSVGNAAASALATGDFDGDGDIDLVVADATAFRLLAGSGDGRFETRTTVNLDVLGPHACVEDLVAGDFDGNGDLDVAVIDADPLNNFRFWNGGAGGSMLYRNSVAVAYGLGDGRFDTTRPRIGVAAYPQRLVAVDFERDGRPELVAVGAESKTVQVAFNNQTHPLGSQYRSVLLHASIEHADILDVAAGNLDGDTKPDLGVLFYSHDPDIDGRRYRLQSYRNTATGAQSFAYTSPSPAIAFDAAPGAVVLADVVGDGSVDAVVTTRRDDRPAVTIYPGDGAGGFGAPDALPERYAADDLVAADFDNDGKTDLAVVDRSRHAIVVYWHL</sequence>
<keyword evidence="1 2" id="KW-0732">Signal</keyword>
<gene>
    <name evidence="3" type="ORF">OD750_017685</name>
</gene>
<dbReference type="AlphaFoldDB" id="A0A9X4BIU6"/>
<dbReference type="InterPro" id="IPR028994">
    <property type="entry name" value="Integrin_alpha_N"/>
</dbReference>
<comment type="caution">
    <text evidence="3">The sequence shown here is derived from an EMBL/GenBank/DDBJ whole genome shotgun (WGS) entry which is preliminary data.</text>
</comment>
<accession>A0A9X4BIU6</accession>
<protein>
    <submittedName>
        <fullName evidence="3">VCBS repeat-containing protein</fullName>
    </submittedName>
</protein>